<dbReference type="InterPro" id="IPR050776">
    <property type="entry name" value="Ank_Repeat/CDKN_Inhibitor"/>
</dbReference>
<evidence type="ECO:0000256" key="2">
    <source>
        <dbReference type="ARBA" id="ARBA00023043"/>
    </source>
</evidence>
<gene>
    <name evidence="5" type="ORF">PPROV_000327700</name>
</gene>
<dbReference type="Pfam" id="PF12796">
    <property type="entry name" value="Ank_2"/>
    <property type="match status" value="1"/>
</dbReference>
<dbReference type="InterPro" id="IPR036770">
    <property type="entry name" value="Ankyrin_rpt-contain_sf"/>
</dbReference>
<feature type="repeat" description="ANK" evidence="3">
    <location>
        <begin position="349"/>
        <end position="381"/>
    </location>
</feature>
<dbReference type="SMART" id="SM00248">
    <property type="entry name" value="ANK"/>
    <property type="match status" value="3"/>
</dbReference>
<feature type="repeat" description="ANK" evidence="3">
    <location>
        <begin position="88"/>
        <end position="120"/>
    </location>
</feature>
<dbReference type="AlphaFoldDB" id="A0A830HDE2"/>
<dbReference type="SUPFAM" id="SSF48403">
    <property type="entry name" value="Ankyrin repeat"/>
    <property type="match status" value="1"/>
</dbReference>
<protein>
    <submittedName>
        <fullName evidence="5">Uncharacterized protein</fullName>
    </submittedName>
</protein>
<dbReference type="Gene3D" id="2.60.120.620">
    <property type="entry name" value="q2cbj1_9rhob like domain"/>
    <property type="match status" value="1"/>
</dbReference>
<dbReference type="PROSITE" id="PS50088">
    <property type="entry name" value="ANK_REPEAT"/>
    <property type="match status" value="2"/>
</dbReference>
<accession>A0A830HDE2</accession>
<dbReference type="OrthoDB" id="194358at2759"/>
<dbReference type="InterPro" id="IPR002110">
    <property type="entry name" value="Ankyrin_rpt"/>
</dbReference>
<reference evidence="5" key="1">
    <citation type="submission" date="2020-10" db="EMBL/GenBank/DDBJ databases">
        <title>Unveiling of a novel bifunctional photoreceptor, Dualchrome1, isolated from a cosmopolitan green alga.</title>
        <authorList>
            <person name="Suzuki S."/>
            <person name="Kawachi M."/>
        </authorList>
    </citation>
    <scope>NUCLEOTIDE SEQUENCE</scope>
    <source>
        <strain evidence="5">NIES 2893</strain>
    </source>
</reference>
<dbReference type="EMBL" id="BNJQ01000008">
    <property type="protein sequence ID" value="GHP04523.1"/>
    <property type="molecule type" value="Genomic_DNA"/>
</dbReference>
<keyword evidence="2 3" id="KW-0040">ANK repeat</keyword>
<dbReference type="PROSITE" id="PS50297">
    <property type="entry name" value="ANK_REP_REGION"/>
    <property type="match status" value="2"/>
</dbReference>
<organism evidence="5 6">
    <name type="scientific">Pycnococcus provasolii</name>
    <dbReference type="NCBI Taxonomy" id="41880"/>
    <lineage>
        <taxon>Eukaryota</taxon>
        <taxon>Viridiplantae</taxon>
        <taxon>Chlorophyta</taxon>
        <taxon>Pseudoscourfieldiophyceae</taxon>
        <taxon>Pseudoscourfieldiales</taxon>
        <taxon>Pycnococcaceae</taxon>
        <taxon>Pycnococcus</taxon>
    </lineage>
</organism>
<comment type="caution">
    <text evidence="5">The sequence shown here is derived from an EMBL/GenBank/DDBJ whole genome shotgun (WGS) entry which is preliminary data.</text>
</comment>
<feature type="region of interest" description="Disordered" evidence="4">
    <location>
        <begin position="412"/>
        <end position="431"/>
    </location>
</feature>
<proteinExistence type="predicted"/>
<feature type="compositionally biased region" description="Polar residues" evidence="4">
    <location>
        <begin position="412"/>
        <end position="424"/>
    </location>
</feature>
<evidence type="ECO:0000256" key="3">
    <source>
        <dbReference type="PROSITE-ProRule" id="PRU00023"/>
    </source>
</evidence>
<evidence type="ECO:0000313" key="6">
    <source>
        <dbReference type="Proteomes" id="UP000660262"/>
    </source>
</evidence>
<name>A0A830HDE2_9CHLO</name>
<sequence>MPKGGRDGGRQARRRRLYKSIMAARASLLDYSPYVANHAPPPAPERLPPPASVLEALLQAVKQTRREGEFGIEKLSCLDVDGAIAELEGRTLLEEAVRRGHSGVVNQLMRAGVDPTWRVDAPPPDEALAARLDATRLVVANAGDAQMSFHIMEIIDARLRWRSLEDRDALGACVFCGAEKPKAGVAYRCKKHVACEACCWNNCGASKLDMTLAPRRRLMLAQKVWVGCPCCPRAASARNLADVPPDAATLMPHFDANDDNNNHEEEESLPPEEIARRSRARYDVVNETPRAKEKLHFTALPHHLAQRQHLGLTRAHRDERMFDAASTGDVYRLAALIEVGCDICCRDDAGRTPLLIAAAYDHADAVRLLLRCGAQLDEVDNGGHAARDAASSRSASQALAVIDEWTGHLSAEQWSSRSKTSASTAGVAEPRGAAEACQRALSRLEPGRSTSSAIRLLNTPVDSLAYPTYEVDGIFDEAFLAALEAMGNSLPRHCARLGRGRGSGNTDAIRISYFDATGIVSRGIASALAGARAMDPKFPLSAVQPNVKFLVYECDGGKLVPHTDLSKTCDETGMHTTHTLIIYLTGGPNSGGETVMLKKLPKVHEFNEETAPATNAGELHRLYRSACTSCCEGTYDEAMPRRGRLFVFPHDAPHLAMPVLKAPKLILRAEAY</sequence>
<dbReference type="Gene3D" id="1.25.40.20">
    <property type="entry name" value="Ankyrin repeat-containing domain"/>
    <property type="match status" value="1"/>
</dbReference>
<dbReference type="Proteomes" id="UP000660262">
    <property type="component" value="Unassembled WGS sequence"/>
</dbReference>
<evidence type="ECO:0000256" key="1">
    <source>
        <dbReference type="ARBA" id="ARBA00022737"/>
    </source>
</evidence>
<evidence type="ECO:0000313" key="5">
    <source>
        <dbReference type="EMBL" id="GHP04523.1"/>
    </source>
</evidence>
<keyword evidence="1" id="KW-0677">Repeat</keyword>
<dbReference type="PANTHER" id="PTHR24201">
    <property type="entry name" value="ANK_REP_REGION DOMAIN-CONTAINING PROTEIN"/>
    <property type="match status" value="1"/>
</dbReference>
<keyword evidence="6" id="KW-1185">Reference proteome</keyword>
<evidence type="ECO:0000256" key="4">
    <source>
        <dbReference type="SAM" id="MobiDB-lite"/>
    </source>
</evidence>